<feature type="transmembrane region" description="Helical" evidence="1">
    <location>
        <begin position="42"/>
        <end position="59"/>
    </location>
</feature>
<keyword evidence="3" id="KW-0934">Plastid</keyword>
<dbReference type="EMBL" id="KX284714">
    <property type="protein sequence ID" value="AOM65442.1"/>
    <property type="molecule type" value="Genomic_DNA"/>
</dbReference>
<organism evidence="3">
    <name type="scientific">Thorea hispida</name>
    <dbReference type="NCBI Taxonomy" id="202687"/>
    <lineage>
        <taxon>Eukaryota</taxon>
        <taxon>Rhodophyta</taxon>
        <taxon>Florideophyceae</taxon>
        <taxon>Nemaliophycidae</taxon>
        <taxon>Thoreales</taxon>
        <taxon>Thoreaceae</taxon>
        <taxon>Thorea</taxon>
    </lineage>
</organism>
<accession>A0A1C9CAM5</accession>
<dbReference type="EMBL" id="KY083065">
    <property type="protein sequence ID" value="ARX95811.1"/>
    <property type="molecule type" value="Genomic_DNA"/>
</dbReference>
<reference evidence="3" key="2">
    <citation type="journal article" date="2018" name="PLoS ONE">
        <title>Plastid genome analysis of three Nemaliophycidae red algal species suggests environmental adaptation for iron limited habitats.</title>
        <authorList>
            <person name="Cho C.H."/>
            <person name="Choi J.W."/>
            <person name="Lam D.W."/>
            <person name="Kim K.M."/>
            <person name="Yoon H.S."/>
        </authorList>
    </citation>
    <scope>NUCLEOTIDE SEQUENCE</scope>
</reference>
<evidence type="ECO:0000256" key="1">
    <source>
        <dbReference type="SAM" id="Phobius"/>
    </source>
</evidence>
<dbReference type="PANTHER" id="PTHR10953:SF102">
    <property type="entry name" value="ADENYLYLTRANSFERASE AND SULFURTRANSFERASE MOCS3"/>
    <property type="match status" value="1"/>
</dbReference>
<dbReference type="Pfam" id="PF00899">
    <property type="entry name" value="ThiF"/>
    <property type="match status" value="1"/>
</dbReference>
<dbReference type="GO" id="GO:0008146">
    <property type="term" value="F:sulfotransferase activity"/>
    <property type="evidence" value="ECO:0007669"/>
    <property type="project" value="TreeGrafter"/>
</dbReference>
<dbReference type="GO" id="GO:0004792">
    <property type="term" value="F:thiosulfate-cyanide sulfurtransferase activity"/>
    <property type="evidence" value="ECO:0007669"/>
    <property type="project" value="TreeGrafter"/>
</dbReference>
<dbReference type="SUPFAM" id="SSF69572">
    <property type="entry name" value="Activating enzymes of the ubiquitin-like proteins"/>
    <property type="match status" value="1"/>
</dbReference>
<feature type="domain" description="Rhodanese" evidence="2">
    <location>
        <begin position="284"/>
        <end position="353"/>
    </location>
</feature>
<gene>
    <name evidence="3" type="primary">moeB</name>
    <name evidence="3" type="ORF">Thor_150</name>
</gene>
<keyword evidence="4" id="KW-0150">Chloroplast</keyword>
<dbReference type="Gene3D" id="3.40.250.10">
    <property type="entry name" value="Rhodanese-like domain"/>
    <property type="match status" value="1"/>
</dbReference>
<dbReference type="Pfam" id="PF00581">
    <property type="entry name" value="Rhodanese"/>
    <property type="match status" value="1"/>
</dbReference>
<dbReference type="GO" id="GO:0008641">
    <property type="term" value="F:ubiquitin-like modifier activating enzyme activity"/>
    <property type="evidence" value="ECO:0007669"/>
    <property type="project" value="InterPro"/>
</dbReference>
<protein>
    <submittedName>
        <fullName evidence="3">Molybdopterin biosynthesis protein</fullName>
    </submittedName>
</protein>
<dbReference type="PROSITE" id="PS50206">
    <property type="entry name" value="RHODANESE_3"/>
    <property type="match status" value="1"/>
</dbReference>
<sequence length="368" mass="42378">MHYTKKIQKNNFTLQEYKLYSRHLILSQIQIQGQKRLKNAKVLCIGAGALGAINLLYLVSCGIGQIGIVDNDIVELSNLQRQIIYNTSHLGYKKVLSAQEILANLNPHCKINTYDIKLSFNNAFNIIKLYDIIIDGTDNFEIKNNISYFCHALHKIHIYGAVYEFEGHVSIFNYQSGPNYPDLYPIVNSHTCKPCTHGGIIGVIPGLIGIIQATETIKIILGLGDIINNYVLIYNSLDMSFKKIFFNIHSQKQKVSCSTINNIFFKQQRQYIHIGKLYRIIKNNSLKIYLIDIRNKYEYNIYHIKGAINIPLYKLTLDKQINTLKIRSIHKKIIIYCSNYQRSIIASKILHNAQIDNWILYKYIDPAT</sequence>
<keyword evidence="1" id="KW-0472">Membrane</keyword>
<keyword evidence="1" id="KW-1133">Transmembrane helix</keyword>
<dbReference type="GeneID" id="29072919"/>
<dbReference type="RefSeq" id="YP_009296507.1">
    <property type="nucleotide sequence ID" value="NC_031171.1"/>
</dbReference>
<dbReference type="PANTHER" id="PTHR10953">
    <property type="entry name" value="UBIQUITIN-ACTIVATING ENZYME E1"/>
    <property type="match status" value="1"/>
</dbReference>
<dbReference type="GO" id="GO:0016779">
    <property type="term" value="F:nucleotidyltransferase activity"/>
    <property type="evidence" value="ECO:0007669"/>
    <property type="project" value="TreeGrafter"/>
</dbReference>
<dbReference type="InterPro" id="IPR035985">
    <property type="entry name" value="Ubiquitin-activating_enz"/>
</dbReference>
<proteinExistence type="predicted"/>
<evidence type="ECO:0000313" key="3">
    <source>
        <dbReference type="EMBL" id="AOM65442.1"/>
    </source>
</evidence>
<keyword evidence="1" id="KW-0812">Transmembrane</keyword>
<evidence type="ECO:0000259" key="2">
    <source>
        <dbReference type="PROSITE" id="PS50206"/>
    </source>
</evidence>
<dbReference type="InterPro" id="IPR001763">
    <property type="entry name" value="Rhodanese-like_dom"/>
</dbReference>
<dbReference type="CDD" id="cd00158">
    <property type="entry name" value="RHOD"/>
    <property type="match status" value="1"/>
</dbReference>
<dbReference type="AlphaFoldDB" id="A0A1C9CAM5"/>
<dbReference type="CDD" id="cd00757">
    <property type="entry name" value="ThiF_MoeB_HesA_family"/>
    <property type="match status" value="1"/>
</dbReference>
<dbReference type="GO" id="GO:0005829">
    <property type="term" value="C:cytosol"/>
    <property type="evidence" value="ECO:0007669"/>
    <property type="project" value="TreeGrafter"/>
</dbReference>
<evidence type="ECO:0000313" key="4">
    <source>
        <dbReference type="EMBL" id="ARX95811.1"/>
    </source>
</evidence>
<reference evidence="4" key="1">
    <citation type="submission" date="2016-11" db="EMBL/GenBank/DDBJ databases">
        <title>Complete Chloroplast Genome of Thorea hispida.</title>
        <authorList>
            <person name="Nan F."/>
            <person name="Xie S."/>
        </authorList>
    </citation>
    <scope>NUCLEOTIDE SEQUENCE</scope>
</reference>
<dbReference type="Gene3D" id="3.40.50.720">
    <property type="entry name" value="NAD(P)-binding Rossmann-like Domain"/>
    <property type="match status" value="1"/>
</dbReference>
<name>A0A1C9CAM5_9FLOR</name>
<geneLocation type="plastid" evidence="3"/>
<dbReference type="InterPro" id="IPR000594">
    <property type="entry name" value="ThiF_NAD_FAD-bd"/>
</dbReference>
<dbReference type="InterPro" id="IPR036873">
    <property type="entry name" value="Rhodanese-like_dom_sf"/>
</dbReference>
<dbReference type="InterPro" id="IPR045886">
    <property type="entry name" value="ThiF/MoeB/HesA"/>
</dbReference>
<dbReference type="SMART" id="SM00450">
    <property type="entry name" value="RHOD"/>
    <property type="match status" value="1"/>
</dbReference>